<keyword evidence="7 10" id="KW-0472">Membrane</keyword>
<keyword evidence="4 10" id="KW-0812">Transmembrane</keyword>
<dbReference type="GO" id="GO:0004984">
    <property type="term" value="F:olfactory receptor activity"/>
    <property type="evidence" value="ECO:0007669"/>
    <property type="project" value="InterPro"/>
</dbReference>
<keyword evidence="6 10" id="KW-1133">Transmembrane helix</keyword>
<feature type="transmembrane region" description="Helical" evidence="10">
    <location>
        <begin position="58"/>
        <end position="77"/>
    </location>
</feature>
<feature type="transmembrane region" description="Helical" evidence="10">
    <location>
        <begin position="117"/>
        <end position="141"/>
    </location>
</feature>
<comment type="caution">
    <text evidence="11">The sequence shown here is derived from an EMBL/GenBank/DDBJ whole genome shotgun (WGS) entry which is preliminary data.</text>
</comment>
<protein>
    <recommendedName>
        <fullName evidence="13">Odorant receptor</fullName>
    </recommendedName>
</protein>
<dbReference type="GO" id="GO:0005886">
    <property type="term" value="C:plasma membrane"/>
    <property type="evidence" value="ECO:0007669"/>
    <property type="project" value="UniProtKB-SubCell"/>
</dbReference>
<evidence type="ECO:0000256" key="5">
    <source>
        <dbReference type="ARBA" id="ARBA00022725"/>
    </source>
</evidence>
<keyword evidence="2" id="KW-1003">Cell membrane</keyword>
<feature type="transmembrane region" description="Helical" evidence="10">
    <location>
        <begin position="204"/>
        <end position="226"/>
    </location>
</feature>
<keyword evidence="3" id="KW-0716">Sensory transduction</keyword>
<proteinExistence type="predicted"/>
<evidence type="ECO:0008006" key="13">
    <source>
        <dbReference type="Google" id="ProtNLM"/>
    </source>
</evidence>
<gene>
    <name evidence="11" type="ORF">RN001_013754</name>
</gene>
<keyword evidence="9" id="KW-0807">Transducer</keyword>
<evidence type="ECO:0000256" key="3">
    <source>
        <dbReference type="ARBA" id="ARBA00022606"/>
    </source>
</evidence>
<name>A0AAN7SE38_9COLE</name>
<evidence type="ECO:0000256" key="6">
    <source>
        <dbReference type="ARBA" id="ARBA00022989"/>
    </source>
</evidence>
<dbReference type="PANTHER" id="PTHR21137:SF35">
    <property type="entry name" value="ODORANT RECEPTOR 19A-RELATED"/>
    <property type="match status" value="1"/>
</dbReference>
<sequence>MVVLDGSIIIYTYFIRNKLGRLINKLEGDIFLGNESRGARNEETIMLNAWFSFHKKQGITLFVISMITVLVPMTFSLRKRLISSDYHDWKLAWGSITFINVTYSPNFELVWLYQNLVIFYIFINMVPTILIMIGVLALLTVQLKMLHAYLQRLVGLSTKEVKNYENKLMSFHQPSEVWSRLHFHMENAILYHLNITNIAKEVEAVFHGPFLIMFMTTLILICLEVYRASLVSITDARLLLIFVETITAFFPVLMVCYYGEELAFNSSQVSNVAFGMDFVGVDKRFQKNLILIIRRSQNVIRMKAGGLVEISMDTMVWILRTSFSAYMMLRTLNSPDQV</sequence>
<evidence type="ECO:0000313" key="12">
    <source>
        <dbReference type="Proteomes" id="UP001353858"/>
    </source>
</evidence>
<evidence type="ECO:0000256" key="4">
    <source>
        <dbReference type="ARBA" id="ARBA00022692"/>
    </source>
</evidence>
<dbReference type="Proteomes" id="UP001353858">
    <property type="component" value="Unassembled WGS sequence"/>
</dbReference>
<evidence type="ECO:0000256" key="8">
    <source>
        <dbReference type="ARBA" id="ARBA00023170"/>
    </source>
</evidence>
<comment type="subcellular location">
    <subcellularLocation>
        <location evidence="1">Cell membrane</location>
        <topology evidence="1">Multi-pass membrane protein</topology>
    </subcellularLocation>
</comment>
<feature type="transmembrane region" description="Helical" evidence="10">
    <location>
        <begin position="238"/>
        <end position="258"/>
    </location>
</feature>
<evidence type="ECO:0000256" key="2">
    <source>
        <dbReference type="ARBA" id="ARBA00022475"/>
    </source>
</evidence>
<dbReference type="GO" id="GO:0005549">
    <property type="term" value="F:odorant binding"/>
    <property type="evidence" value="ECO:0007669"/>
    <property type="project" value="InterPro"/>
</dbReference>
<accession>A0AAN7SE38</accession>
<keyword evidence="8" id="KW-0675">Receptor</keyword>
<dbReference type="InterPro" id="IPR004117">
    <property type="entry name" value="7tm6_olfct_rcpt"/>
</dbReference>
<dbReference type="Pfam" id="PF02949">
    <property type="entry name" value="7tm_6"/>
    <property type="match status" value="1"/>
</dbReference>
<dbReference type="AlphaFoldDB" id="A0AAN7SE38"/>
<keyword evidence="5" id="KW-0552">Olfaction</keyword>
<dbReference type="PANTHER" id="PTHR21137">
    <property type="entry name" value="ODORANT RECEPTOR"/>
    <property type="match status" value="1"/>
</dbReference>
<evidence type="ECO:0000256" key="10">
    <source>
        <dbReference type="SAM" id="Phobius"/>
    </source>
</evidence>
<evidence type="ECO:0000256" key="1">
    <source>
        <dbReference type="ARBA" id="ARBA00004651"/>
    </source>
</evidence>
<evidence type="ECO:0000256" key="9">
    <source>
        <dbReference type="ARBA" id="ARBA00023224"/>
    </source>
</evidence>
<organism evidence="11 12">
    <name type="scientific">Aquatica leii</name>
    <dbReference type="NCBI Taxonomy" id="1421715"/>
    <lineage>
        <taxon>Eukaryota</taxon>
        <taxon>Metazoa</taxon>
        <taxon>Ecdysozoa</taxon>
        <taxon>Arthropoda</taxon>
        <taxon>Hexapoda</taxon>
        <taxon>Insecta</taxon>
        <taxon>Pterygota</taxon>
        <taxon>Neoptera</taxon>
        <taxon>Endopterygota</taxon>
        <taxon>Coleoptera</taxon>
        <taxon>Polyphaga</taxon>
        <taxon>Elateriformia</taxon>
        <taxon>Elateroidea</taxon>
        <taxon>Lampyridae</taxon>
        <taxon>Luciolinae</taxon>
        <taxon>Aquatica</taxon>
    </lineage>
</organism>
<dbReference type="EMBL" id="JARPUR010000006">
    <property type="protein sequence ID" value="KAK4874394.1"/>
    <property type="molecule type" value="Genomic_DNA"/>
</dbReference>
<reference evidence="12" key="1">
    <citation type="submission" date="2023-01" db="EMBL/GenBank/DDBJ databases">
        <title>Key to firefly adult light organ development and bioluminescence: homeobox transcription factors regulate luciferase expression and transportation to peroxisome.</title>
        <authorList>
            <person name="Fu X."/>
        </authorList>
    </citation>
    <scope>NUCLEOTIDE SEQUENCE [LARGE SCALE GENOMIC DNA]</scope>
</reference>
<evidence type="ECO:0000313" key="11">
    <source>
        <dbReference type="EMBL" id="KAK4874394.1"/>
    </source>
</evidence>
<feature type="transmembrane region" description="Helical" evidence="10">
    <location>
        <begin position="89"/>
        <end position="105"/>
    </location>
</feature>
<dbReference type="GO" id="GO:0007165">
    <property type="term" value="P:signal transduction"/>
    <property type="evidence" value="ECO:0007669"/>
    <property type="project" value="UniProtKB-KW"/>
</dbReference>
<evidence type="ECO:0000256" key="7">
    <source>
        <dbReference type="ARBA" id="ARBA00023136"/>
    </source>
</evidence>
<keyword evidence="12" id="KW-1185">Reference proteome</keyword>